<dbReference type="EMBL" id="CAJNJA010005342">
    <property type="protein sequence ID" value="CAE7188522.1"/>
    <property type="molecule type" value="Genomic_DNA"/>
</dbReference>
<name>A0A812IUL7_9DINO</name>
<evidence type="ECO:0000313" key="2">
    <source>
        <dbReference type="EMBL" id="CAE7188522.1"/>
    </source>
</evidence>
<keyword evidence="1" id="KW-0732">Signal</keyword>
<dbReference type="AlphaFoldDB" id="A0A812IUL7"/>
<organism evidence="2 3">
    <name type="scientific">Symbiodinium necroappetens</name>
    <dbReference type="NCBI Taxonomy" id="1628268"/>
    <lineage>
        <taxon>Eukaryota</taxon>
        <taxon>Sar</taxon>
        <taxon>Alveolata</taxon>
        <taxon>Dinophyceae</taxon>
        <taxon>Suessiales</taxon>
        <taxon>Symbiodiniaceae</taxon>
        <taxon>Symbiodinium</taxon>
    </lineage>
</organism>
<feature type="signal peptide" evidence="1">
    <location>
        <begin position="1"/>
        <end position="15"/>
    </location>
</feature>
<reference evidence="2" key="1">
    <citation type="submission" date="2021-02" db="EMBL/GenBank/DDBJ databases">
        <authorList>
            <person name="Dougan E. K."/>
            <person name="Rhodes N."/>
            <person name="Thang M."/>
            <person name="Chan C."/>
        </authorList>
    </citation>
    <scope>NUCLEOTIDE SEQUENCE</scope>
</reference>
<sequence>MSFPLLLALLPSALASFPVPPQQTKEQLSLFQKTSAAAKEASDAATPKVLEFFDSTEFRRVLQGCCPDVAGLKSTELLRRYRAEAQIAELSHALPAEPQKKQKKEVFDDVTEKEVGHLSWFPNEFQSALMHNVTALSAPINNYAQQHIFGSVPFAGMPPTWQEAENRLIYIAHNMRRLDTGSLPNFGDVTVVFNTSRVRNSVVIAPYDTGLFTMNCLFPHLLIQKAKKPLNCTAWPSPAVGTLDHLDHLIIPNLQIPYNRSGTNQTWKDGVRTLWSRAFTETPYEDLPPLTLNDMGNYLEADVLANPRLPDAVKYVIGNFPILFGTDDGRKLQQIAANRSWPLFWGVGNGEPVKKDKNFTDPSKYPGNQRLADPSIVALTNATLPWGAKRAFDKVWEEATLERSKRNVTKEDVKRWWTNLSSSELRVAPLSASSCAIADRCVAVAAGDCVCILETQLLTV</sequence>
<dbReference type="Proteomes" id="UP000601435">
    <property type="component" value="Unassembled WGS sequence"/>
</dbReference>
<dbReference type="OrthoDB" id="417262at2759"/>
<comment type="caution">
    <text evidence="2">The sequence shown here is derived from an EMBL/GenBank/DDBJ whole genome shotgun (WGS) entry which is preliminary data.</text>
</comment>
<keyword evidence="3" id="KW-1185">Reference proteome</keyword>
<protein>
    <submittedName>
        <fullName evidence="2">Uncharacterized protein</fullName>
    </submittedName>
</protein>
<proteinExistence type="predicted"/>
<accession>A0A812IUL7</accession>
<feature type="chain" id="PRO_5032464276" evidence="1">
    <location>
        <begin position="16"/>
        <end position="460"/>
    </location>
</feature>
<gene>
    <name evidence="2" type="ORF">SNEC2469_LOCUS1012</name>
</gene>
<evidence type="ECO:0000256" key="1">
    <source>
        <dbReference type="SAM" id="SignalP"/>
    </source>
</evidence>
<evidence type="ECO:0000313" key="3">
    <source>
        <dbReference type="Proteomes" id="UP000601435"/>
    </source>
</evidence>